<evidence type="ECO:0000313" key="2">
    <source>
        <dbReference type="Proteomes" id="UP001202328"/>
    </source>
</evidence>
<dbReference type="EMBL" id="JAJJMB010016345">
    <property type="protein sequence ID" value="KAI3847816.1"/>
    <property type="molecule type" value="Genomic_DNA"/>
</dbReference>
<sequence length="101" mass="10956">MSDFDMLSLAIKRLNPEQQTYLNSSGIGSSSAPDSSRTVTAEEFDQWINVYQPAKRFKPDNLEQPVCSPSISSIICTLSTASIGDSSTQTATLAPPADTYY</sequence>
<protein>
    <submittedName>
        <fullName evidence="1">Uncharacterized protein</fullName>
    </submittedName>
</protein>
<dbReference type="Proteomes" id="UP001202328">
    <property type="component" value="Unassembled WGS sequence"/>
</dbReference>
<dbReference type="AlphaFoldDB" id="A0AAD4X5B5"/>
<organism evidence="1 2">
    <name type="scientific">Papaver atlanticum</name>
    <dbReference type="NCBI Taxonomy" id="357466"/>
    <lineage>
        <taxon>Eukaryota</taxon>
        <taxon>Viridiplantae</taxon>
        <taxon>Streptophyta</taxon>
        <taxon>Embryophyta</taxon>
        <taxon>Tracheophyta</taxon>
        <taxon>Spermatophyta</taxon>
        <taxon>Magnoliopsida</taxon>
        <taxon>Ranunculales</taxon>
        <taxon>Papaveraceae</taxon>
        <taxon>Papaveroideae</taxon>
        <taxon>Papaver</taxon>
    </lineage>
</organism>
<reference evidence="1" key="1">
    <citation type="submission" date="2022-04" db="EMBL/GenBank/DDBJ databases">
        <title>A functionally conserved STORR gene fusion in Papaver species that diverged 16.8 million years ago.</title>
        <authorList>
            <person name="Catania T."/>
        </authorList>
    </citation>
    <scope>NUCLEOTIDE SEQUENCE</scope>
    <source>
        <strain evidence="1">S-188037</strain>
    </source>
</reference>
<gene>
    <name evidence="1" type="ORF">MKW98_021776</name>
</gene>
<proteinExistence type="predicted"/>
<comment type="caution">
    <text evidence="1">The sequence shown here is derived from an EMBL/GenBank/DDBJ whole genome shotgun (WGS) entry which is preliminary data.</text>
</comment>
<accession>A0AAD4X5B5</accession>
<evidence type="ECO:0000313" key="1">
    <source>
        <dbReference type="EMBL" id="KAI3847816.1"/>
    </source>
</evidence>
<name>A0AAD4X5B5_9MAGN</name>
<keyword evidence="2" id="KW-1185">Reference proteome</keyword>